<keyword evidence="6" id="KW-0812">Transmembrane</keyword>
<accession>A0A1H7VWD2</accession>
<dbReference type="PANTHER" id="PTHR43867:SF2">
    <property type="entry name" value="CELLULOSE SYNTHASE CATALYTIC SUBUNIT A [UDP-FORMING]"/>
    <property type="match status" value="1"/>
</dbReference>
<organism evidence="7 8">
    <name type="scientific">Stigmatella aurantiaca</name>
    <dbReference type="NCBI Taxonomy" id="41"/>
    <lineage>
        <taxon>Bacteria</taxon>
        <taxon>Pseudomonadati</taxon>
        <taxon>Myxococcota</taxon>
        <taxon>Myxococcia</taxon>
        <taxon>Myxococcales</taxon>
        <taxon>Cystobacterineae</taxon>
        <taxon>Archangiaceae</taxon>
        <taxon>Stigmatella</taxon>
    </lineage>
</organism>
<keyword evidence="3" id="KW-0808">Transferase</keyword>
<keyword evidence="6" id="KW-0472">Membrane</keyword>
<feature type="transmembrane region" description="Helical" evidence="6">
    <location>
        <begin position="581"/>
        <end position="600"/>
    </location>
</feature>
<dbReference type="PANTHER" id="PTHR43867">
    <property type="entry name" value="CELLULOSE SYNTHASE CATALYTIC SUBUNIT A [UDP-FORMING]"/>
    <property type="match status" value="1"/>
</dbReference>
<keyword evidence="8" id="KW-1185">Reference proteome</keyword>
<dbReference type="Gene3D" id="1.50.10.140">
    <property type="match status" value="2"/>
</dbReference>
<protein>
    <submittedName>
        <fullName evidence="7">Cyclic beta-1,2-glucan synthetase</fullName>
    </submittedName>
</protein>
<evidence type="ECO:0000256" key="2">
    <source>
        <dbReference type="ARBA" id="ARBA00022676"/>
    </source>
</evidence>
<dbReference type="InterPro" id="IPR050321">
    <property type="entry name" value="Glycosyltr_2/OpgH_subfam"/>
</dbReference>
<dbReference type="GO" id="GO:0016758">
    <property type="term" value="F:hexosyltransferase activity"/>
    <property type="evidence" value="ECO:0007669"/>
    <property type="project" value="TreeGrafter"/>
</dbReference>
<evidence type="ECO:0000256" key="5">
    <source>
        <dbReference type="SAM" id="Coils"/>
    </source>
</evidence>
<keyword evidence="2" id="KW-0328">Glycosyltransferase</keyword>
<keyword evidence="4 6" id="KW-1133">Transmembrane helix</keyword>
<feature type="coiled-coil region" evidence="5">
    <location>
        <begin position="920"/>
        <end position="947"/>
    </location>
</feature>
<evidence type="ECO:0000256" key="1">
    <source>
        <dbReference type="ARBA" id="ARBA00004141"/>
    </source>
</evidence>
<reference evidence="8" key="1">
    <citation type="submission" date="2016-10" db="EMBL/GenBank/DDBJ databases">
        <authorList>
            <person name="Varghese N."/>
            <person name="Submissions S."/>
        </authorList>
    </citation>
    <scope>NUCLEOTIDE SEQUENCE [LARGE SCALE GENOMIC DNA]</scope>
    <source>
        <strain evidence="8">DSM 17044</strain>
    </source>
</reference>
<evidence type="ECO:0000256" key="4">
    <source>
        <dbReference type="ARBA" id="ARBA00022989"/>
    </source>
</evidence>
<feature type="transmembrane region" description="Helical" evidence="6">
    <location>
        <begin position="105"/>
        <end position="127"/>
    </location>
</feature>
<dbReference type="Proteomes" id="UP000182719">
    <property type="component" value="Unassembled WGS sequence"/>
</dbReference>
<evidence type="ECO:0000256" key="3">
    <source>
        <dbReference type="ARBA" id="ARBA00022679"/>
    </source>
</evidence>
<dbReference type="EMBL" id="FOAP01000012">
    <property type="protein sequence ID" value="SEM13125.1"/>
    <property type="molecule type" value="Genomic_DNA"/>
</dbReference>
<evidence type="ECO:0000313" key="8">
    <source>
        <dbReference type="Proteomes" id="UP000182719"/>
    </source>
</evidence>
<evidence type="ECO:0000313" key="7">
    <source>
        <dbReference type="EMBL" id="SEM13125.1"/>
    </source>
</evidence>
<dbReference type="RefSeq" id="WP_143101504.1">
    <property type="nucleotide sequence ID" value="NZ_FOAP01000012.1"/>
</dbReference>
<feature type="transmembrane region" description="Helical" evidence="6">
    <location>
        <begin position="646"/>
        <end position="674"/>
    </location>
</feature>
<dbReference type="AlphaFoldDB" id="A0A1H7VWD2"/>
<sequence length="1129" mass="123576">MHPLSQDLGRILLSDPSGTYTTMDAPTRERYGRACWELAAWSKRSPDEVAHAAVQLSQAHDAGDARGRHVGTQLLAEGRPRLEAHLGCRVPWRVRIARGVKRHAAGAYVGAILLLSLLLLGGIGWLLPWEEPLHRALFLALLALPVLRCVHDPLDALLASLHPNLEPLPRLEPEQVLTQDTRTLAVTPLLITSVEDIDAQLRKLEINYQGNVSPHVLFAVLTDFADAPAKDMPGDQELLARMERGIRELNERHGHREHPRFLCLHRERRWNPVADRWMGWERKRGKLEELNHLLLGASGTSYTGGLPAALHTIRYVITLDADNQLLPGSVASMVAILHHPLNQARFDASGKRVTAGYSMLQPGLADSPSREKWLTSGAWPLSIIHSKRGHRTPAATHLSQALFGVGDFLGKGLYDVAAFTRSLEGRIPENSVLSHDKLEGMYARVALASDVVLFEGQPANLSSAASIWHRWIRGDWQLLPWLLPWVPSREGRWVRNDLSLLDRWKLLTDILRSLNSPASLATLVAGWLMFPAHQLGAWTLIASLWIGRDILMFRAGKLLSALRRGSFAAGVRRTVLTLPQLLGGLLLAVGLLVPTSCIVLDATARASYRLVANRRRILDWTTHAQSARAGKGGGLRMTPEMRQAAVLSLLILGVLGGFKPAALPWALPLLLAWLPLLALNARKPQTASPGPLAVLSPGIEPMRVLARRSWAFYENLDTTGRELPRLTLSEDGVRSDAAGVSPTDIALWLVAPLSAYHLGYLTREEWVARLGESLSAVEGLERHHGHLFVRYDARGLQPLDRRTSPAESGMLAAALIVIESALRSARSTPASSQVLRQGLADTLGVLCEELQAAPGAHLLSALPALRAKAVERTASTEEVIAEVQRQLAPLAEPPSAPVKRVQQQLARLEQVSRPVAARDAEHFAGQLEEAEARVRSLREQMDFARVDATPLAGFLAISRREAATATWLEMLTPTSPAHAVDRHALTGCVLPSLFLWYPPATLLGQTALTAVDAAIAQGATRSLPWGMEDALKPSLTLLALRFRPTQARENLDRLIALGARGGYGLYDSLQVPPGAGHAVAQHVYTYRAQAITLAAVANLACNDVLVDHFHHHWQTGWVEGLVYETADAL</sequence>
<evidence type="ECO:0000256" key="6">
    <source>
        <dbReference type="SAM" id="Phobius"/>
    </source>
</evidence>
<dbReference type="OrthoDB" id="9769991at2"/>
<proteinExistence type="predicted"/>
<dbReference type="GO" id="GO:0005886">
    <property type="term" value="C:plasma membrane"/>
    <property type="evidence" value="ECO:0007669"/>
    <property type="project" value="TreeGrafter"/>
</dbReference>
<keyword evidence="5" id="KW-0175">Coiled coil</keyword>
<comment type="subcellular location">
    <subcellularLocation>
        <location evidence="1">Membrane</location>
        <topology evidence="1">Multi-pass membrane protein</topology>
    </subcellularLocation>
</comment>
<gene>
    <name evidence="7" type="ORF">SAMN05444354_11221</name>
</gene>
<name>A0A1H7VWD2_STIAU</name>